<accession>A0A9D7LM10</accession>
<reference evidence="2" key="1">
    <citation type="submission" date="2020-10" db="EMBL/GenBank/DDBJ databases">
        <title>Connecting structure to function with the recovery of over 1000 high-quality activated sludge metagenome-assembled genomes encoding full-length rRNA genes using long-read sequencing.</title>
        <authorList>
            <person name="Singleton C.M."/>
            <person name="Petriglieri F."/>
            <person name="Kristensen J.M."/>
            <person name="Kirkegaard R.H."/>
            <person name="Michaelsen T.Y."/>
            <person name="Andersen M.H."/>
            <person name="Karst S.M."/>
            <person name="Dueholm M.S."/>
            <person name="Nielsen P.H."/>
            <person name="Albertsen M."/>
        </authorList>
    </citation>
    <scope>NUCLEOTIDE SEQUENCE</scope>
    <source>
        <strain evidence="2">OdNE_18-Q3-R46-58_BAT3C.305</strain>
    </source>
</reference>
<name>A0A9D7LM10_9RHOO</name>
<dbReference type="AlphaFoldDB" id="A0A9D7LM10"/>
<dbReference type="Proteomes" id="UP000808146">
    <property type="component" value="Unassembled WGS sequence"/>
</dbReference>
<sequence length="61" mass="6751">MSPTLSIQSPMRQHSNSAAANGFRSSDESYDLRDTLAATVVRELSFAEFRAAIEQSGKRFN</sequence>
<comment type="caution">
    <text evidence="2">The sequence shown here is derived from an EMBL/GenBank/DDBJ whole genome shotgun (WGS) entry which is preliminary data.</text>
</comment>
<gene>
    <name evidence="2" type="ORF">IPN75_03465</name>
</gene>
<feature type="region of interest" description="Disordered" evidence="1">
    <location>
        <begin position="1"/>
        <end position="29"/>
    </location>
</feature>
<feature type="compositionally biased region" description="Polar residues" evidence="1">
    <location>
        <begin position="1"/>
        <end position="19"/>
    </location>
</feature>
<organism evidence="2 3">
    <name type="scientific">Candidatus Dechloromonas phosphorivorans</name>
    <dbReference type="NCBI Taxonomy" id="2899244"/>
    <lineage>
        <taxon>Bacteria</taxon>
        <taxon>Pseudomonadati</taxon>
        <taxon>Pseudomonadota</taxon>
        <taxon>Betaproteobacteria</taxon>
        <taxon>Rhodocyclales</taxon>
        <taxon>Azonexaceae</taxon>
        <taxon>Dechloromonas</taxon>
    </lineage>
</organism>
<evidence type="ECO:0000256" key="1">
    <source>
        <dbReference type="SAM" id="MobiDB-lite"/>
    </source>
</evidence>
<evidence type="ECO:0000313" key="3">
    <source>
        <dbReference type="Proteomes" id="UP000808146"/>
    </source>
</evidence>
<evidence type="ECO:0000313" key="2">
    <source>
        <dbReference type="EMBL" id="MBK8889509.1"/>
    </source>
</evidence>
<proteinExistence type="predicted"/>
<protein>
    <submittedName>
        <fullName evidence="2">Uncharacterized protein</fullName>
    </submittedName>
</protein>
<dbReference type="EMBL" id="JADKBR010000001">
    <property type="protein sequence ID" value="MBK8889509.1"/>
    <property type="molecule type" value="Genomic_DNA"/>
</dbReference>